<dbReference type="SUPFAM" id="SSF52540">
    <property type="entry name" value="P-loop containing nucleoside triphosphate hydrolases"/>
    <property type="match status" value="1"/>
</dbReference>
<feature type="transmembrane region" description="Helical" evidence="7">
    <location>
        <begin position="21"/>
        <end position="41"/>
    </location>
</feature>
<name>A0A090SFG3_9VIBR</name>
<dbReference type="PANTHER" id="PTHR43394:SF1">
    <property type="entry name" value="ATP-BINDING CASSETTE SUB-FAMILY B MEMBER 10, MITOCHONDRIAL"/>
    <property type="match status" value="1"/>
</dbReference>
<dbReference type="InterPro" id="IPR003593">
    <property type="entry name" value="AAA+_ATPase"/>
</dbReference>
<keyword evidence="4" id="KW-0067">ATP-binding</keyword>
<protein>
    <submittedName>
        <fullName evidence="10">ABC-type protease/lipase transport system ATPase and permease components</fullName>
    </submittedName>
</protein>
<dbReference type="InterPro" id="IPR036640">
    <property type="entry name" value="ABC1_TM_sf"/>
</dbReference>
<keyword evidence="6 7" id="KW-0472">Membrane</keyword>
<feature type="domain" description="ABC transmembrane type-1" evidence="9">
    <location>
        <begin position="21"/>
        <end position="290"/>
    </location>
</feature>
<dbReference type="SMART" id="SM00382">
    <property type="entry name" value="AAA"/>
    <property type="match status" value="1"/>
</dbReference>
<comment type="subcellular location">
    <subcellularLocation>
        <location evidence="1">Cell membrane</location>
        <topology evidence="1">Multi-pass membrane protein</topology>
    </subcellularLocation>
</comment>
<dbReference type="Gene3D" id="3.40.50.300">
    <property type="entry name" value="P-loop containing nucleotide triphosphate hydrolases"/>
    <property type="match status" value="1"/>
</dbReference>
<accession>A0A090SFG3</accession>
<evidence type="ECO:0000259" key="8">
    <source>
        <dbReference type="PROSITE" id="PS50893"/>
    </source>
</evidence>
<dbReference type="GO" id="GO:0006508">
    <property type="term" value="P:proteolysis"/>
    <property type="evidence" value="ECO:0007669"/>
    <property type="project" value="UniProtKB-KW"/>
</dbReference>
<keyword evidence="10" id="KW-0378">Hydrolase</keyword>
<evidence type="ECO:0000256" key="6">
    <source>
        <dbReference type="ARBA" id="ARBA00023136"/>
    </source>
</evidence>
<comment type="caution">
    <text evidence="10">The sequence shown here is derived from an EMBL/GenBank/DDBJ whole genome shotgun (WGS) entry which is preliminary data.</text>
</comment>
<dbReference type="STRING" id="990268.JCM19235_6795"/>
<evidence type="ECO:0000256" key="4">
    <source>
        <dbReference type="ARBA" id="ARBA00022840"/>
    </source>
</evidence>
<keyword evidence="10" id="KW-0645">Protease</keyword>
<evidence type="ECO:0000256" key="3">
    <source>
        <dbReference type="ARBA" id="ARBA00022741"/>
    </source>
</evidence>
<dbReference type="InterPro" id="IPR039421">
    <property type="entry name" value="Type_1_exporter"/>
</dbReference>
<dbReference type="GO" id="GO:0005524">
    <property type="term" value="F:ATP binding"/>
    <property type="evidence" value="ECO:0007669"/>
    <property type="project" value="UniProtKB-KW"/>
</dbReference>
<evidence type="ECO:0000259" key="9">
    <source>
        <dbReference type="PROSITE" id="PS50929"/>
    </source>
</evidence>
<organism evidence="10 11">
    <name type="scientific">Vibrio maritimus</name>
    <dbReference type="NCBI Taxonomy" id="990268"/>
    <lineage>
        <taxon>Bacteria</taxon>
        <taxon>Pseudomonadati</taxon>
        <taxon>Pseudomonadota</taxon>
        <taxon>Gammaproteobacteria</taxon>
        <taxon>Vibrionales</taxon>
        <taxon>Vibrionaceae</taxon>
        <taxon>Vibrio</taxon>
    </lineage>
</organism>
<gene>
    <name evidence="10" type="ORF">JCM19235_6795</name>
</gene>
<evidence type="ECO:0000256" key="2">
    <source>
        <dbReference type="ARBA" id="ARBA00022692"/>
    </source>
</evidence>
<dbReference type="Gene3D" id="1.20.1560.10">
    <property type="entry name" value="ABC transporter type 1, transmembrane domain"/>
    <property type="match status" value="1"/>
</dbReference>
<evidence type="ECO:0000313" key="11">
    <source>
        <dbReference type="Proteomes" id="UP000029228"/>
    </source>
</evidence>
<dbReference type="OrthoDB" id="9806127at2"/>
<dbReference type="InterPro" id="IPR027417">
    <property type="entry name" value="P-loop_NTPase"/>
</dbReference>
<dbReference type="InterPro" id="IPR017871">
    <property type="entry name" value="ABC_transporter-like_CS"/>
</dbReference>
<dbReference type="InterPro" id="IPR003439">
    <property type="entry name" value="ABC_transporter-like_ATP-bd"/>
</dbReference>
<dbReference type="GO" id="GO:0005886">
    <property type="term" value="C:plasma membrane"/>
    <property type="evidence" value="ECO:0007669"/>
    <property type="project" value="UniProtKB-SubCell"/>
</dbReference>
<dbReference type="PROSITE" id="PS50893">
    <property type="entry name" value="ABC_TRANSPORTER_2"/>
    <property type="match status" value="1"/>
</dbReference>
<dbReference type="Pfam" id="PF00005">
    <property type="entry name" value="ABC_tran"/>
    <property type="match status" value="1"/>
</dbReference>
<dbReference type="CDD" id="cd03228">
    <property type="entry name" value="ABCC_MRP_Like"/>
    <property type="match status" value="1"/>
</dbReference>
<dbReference type="PANTHER" id="PTHR43394">
    <property type="entry name" value="ATP-DEPENDENT PERMEASE MDL1, MITOCHONDRIAL"/>
    <property type="match status" value="1"/>
</dbReference>
<keyword evidence="11" id="KW-1185">Reference proteome</keyword>
<dbReference type="PROSITE" id="PS50929">
    <property type="entry name" value="ABC_TM1F"/>
    <property type="match status" value="1"/>
</dbReference>
<keyword evidence="5 7" id="KW-1133">Transmembrane helix</keyword>
<dbReference type="SUPFAM" id="SSF90123">
    <property type="entry name" value="ABC transporter transmembrane region"/>
    <property type="match status" value="1"/>
</dbReference>
<proteinExistence type="predicted"/>
<reference evidence="10 11" key="1">
    <citation type="submission" date="2014-09" db="EMBL/GenBank/DDBJ databases">
        <title>Vibrio maritimus JCM 19235. (C45) whole genome shotgun sequence.</title>
        <authorList>
            <person name="Sawabe T."/>
            <person name="Meirelles P."/>
            <person name="Nakanishi M."/>
            <person name="Sayaka M."/>
            <person name="Hattori M."/>
            <person name="Ohkuma M."/>
        </authorList>
    </citation>
    <scope>NUCLEOTIDE SEQUENCE [LARGE SCALE GENOMIC DNA]</scope>
    <source>
        <strain evidence="11">JCM19235</strain>
    </source>
</reference>
<dbReference type="Proteomes" id="UP000029228">
    <property type="component" value="Unassembled WGS sequence"/>
</dbReference>
<dbReference type="GO" id="GO:0016887">
    <property type="term" value="F:ATP hydrolysis activity"/>
    <property type="evidence" value="ECO:0007669"/>
    <property type="project" value="InterPro"/>
</dbReference>
<evidence type="ECO:0000256" key="7">
    <source>
        <dbReference type="SAM" id="Phobius"/>
    </source>
</evidence>
<sequence length="563" mass="62463">MKEQWTSFLAYRRKTLVFFELFSVFANMLVLVLPIYSLQVFNRVLSSKSLETLLYLTVIACCLLLLQQVLEYARQRILGNLKNIYEATFDTNALSIALSNTNEDPTEVLKRHRQAALYLSSPYKRAKSDLPWSIAFILVMFSLHPVLGSYALCTSILLILMIVMFSGSARQLEMSYQHYKGVQTLGAARIVSQAVLARSLRISNKLIAIWGHKNQHTSQLQLDASSKTAVLQSSIKLLRTLIQVGVYAVGAVLVIKGDVLSGALLASAILISRIVTPIELASQHYKEFQAQRDAFNWLNHILTSHKSVTKFEVELGDIKVRLQDVSFSCHERALLKSINFKLAQGKCLEIKGPMGSGKTLLMDTLSNRVQPTEGKVLFNDIDIRNIDENTLSESVGYLSQNPSFFNGTIAENICGFHDVASNSEKILATSKAVGLVDEVTRLPDNYNTVLESDDINLSQGQKQKLALARCFYGNPKLVLLDNPTVALDPTTKVKLLNTLISLKESGTTIIFISDDASLQSLADYVVELQEGTVVKGYSMNKNSSGSKNVTDLKPAAQYQSITY</sequence>
<dbReference type="PROSITE" id="PS00211">
    <property type="entry name" value="ABC_TRANSPORTER_1"/>
    <property type="match status" value="1"/>
</dbReference>
<dbReference type="GO" id="GO:0008233">
    <property type="term" value="F:peptidase activity"/>
    <property type="evidence" value="ECO:0007669"/>
    <property type="project" value="UniProtKB-KW"/>
</dbReference>
<evidence type="ECO:0000313" key="10">
    <source>
        <dbReference type="EMBL" id="GAL18242.1"/>
    </source>
</evidence>
<feature type="transmembrane region" description="Helical" evidence="7">
    <location>
        <begin position="53"/>
        <end position="73"/>
    </location>
</feature>
<dbReference type="InterPro" id="IPR011527">
    <property type="entry name" value="ABC1_TM_dom"/>
</dbReference>
<evidence type="ECO:0000256" key="1">
    <source>
        <dbReference type="ARBA" id="ARBA00004651"/>
    </source>
</evidence>
<keyword evidence="2 7" id="KW-0812">Transmembrane</keyword>
<dbReference type="AlphaFoldDB" id="A0A090SFG3"/>
<evidence type="ECO:0000256" key="5">
    <source>
        <dbReference type="ARBA" id="ARBA00022989"/>
    </source>
</evidence>
<dbReference type="EMBL" id="BBMR01000002">
    <property type="protein sequence ID" value="GAL18242.1"/>
    <property type="molecule type" value="Genomic_DNA"/>
</dbReference>
<feature type="domain" description="ABC transporter" evidence="8">
    <location>
        <begin position="320"/>
        <end position="555"/>
    </location>
</feature>
<feature type="transmembrane region" description="Helical" evidence="7">
    <location>
        <begin position="134"/>
        <end position="165"/>
    </location>
</feature>
<keyword evidence="3" id="KW-0547">Nucleotide-binding</keyword>
<dbReference type="GO" id="GO:0015421">
    <property type="term" value="F:ABC-type oligopeptide transporter activity"/>
    <property type="evidence" value="ECO:0007669"/>
    <property type="project" value="TreeGrafter"/>
</dbReference>
<reference evidence="10 11" key="2">
    <citation type="submission" date="2014-09" db="EMBL/GenBank/DDBJ databases">
        <authorList>
            <consortium name="NBRP consortium"/>
            <person name="Sawabe T."/>
            <person name="Meirelles P."/>
            <person name="Nakanishi M."/>
            <person name="Sayaka M."/>
            <person name="Hattori M."/>
            <person name="Ohkuma M."/>
        </authorList>
    </citation>
    <scope>NUCLEOTIDE SEQUENCE [LARGE SCALE GENOMIC DNA]</scope>
    <source>
        <strain evidence="11">JCM19235</strain>
    </source>
</reference>